<evidence type="ECO:0000313" key="2">
    <source>
        <dbReference type="EMBL" id="KAG6570410.1"/>
    </source>
</evidence>
<proteinExistence type="predicted"/>
<keyword evidence="1" id="KW-0732">Signal</keyword>
<sequence>MYRIEPHSLVRISSYLKLLLLCKIQAEGAACDEARSYPIPIVGANCESRELNWRQSENLLGLPSLEEKNKEFQMVVDDGGGGGGKDAPGGNVNNRFRRKKTMKSVNFYSV</sequence>
<gene>
    <name evidence="2" type="ORF">SDJN03_29325</name>
</gene>
<evidence type="ECO:0000313" key="3">
    <source>
        <dbReference type="Proteomes" id="UP000685013"/>
    </source>
</evidence>
<name>A0AAV6LU48_9ROSI</name>
<keyword evidence="3" id="KW-1185">Reference proteome</keyword>
<dbReference type="EMBL" id="JAGKQH010000020">
    <property type="protein sequence ID" value="KAG6570410.1"/>
    <property type="molecule type" value="Genomic_DNA"/>
</dbReference>
<feature type="chain" id="PRO_5043708845" evidence="1">
    <location>
        <begin position="29"/>
        <end position="110"/>
    </location>
</feature>
<dbReference type="AlphaFoldDB" id="A0AAV6LU48"/>
<organism evidence="2 3">
    <name type="scientific">Cucurbita argyrosperma subsp. sororia</name>
    <dbReference type="NCBI Taxonomy" id="37648"/>
    <lineage>
        <taxon>Eukaryota</taxon>
        <taxon>Viridiplantae</taxon>
        <taxon>Streptophyta</taxon>
        <taxon>Embryophyta</taxon>
        <taxon>Tracheophyta</taxon>
        <taxon>Spermatophyta</taxon>
        <taxon>Magnoliopsida</taxon>
        <taxon>eudicotyledons</taxon>
        <taxon>Gunneridae</taxon>
        <taxon>Pentapetalae</taxon>
        <taxon>rosids</taxon>
        <taxon>fabids</taxon>
        <taxon>Cucurbitales</taxon>
        <taxon>Cucurbitaceae</taxon>
        <taxon>Cucurbiteae</taxon>
        <taxon>Cucurbita</taxon>
    </lineage>
</organism>
<accession>A0AAV6LU48</accession>
<reference evidence="2 3" key="1">
    <citation type="journal article" date="2021" name="Hortic Res">
        <title>The domestication of Cucurbita argyrosperma as revealed by the genome of its wild relative.</title>
        <authorList>
            <person name="Barrera-Redondo J."/>
            <person name="Sanchez-de la Vega G."/>
            <person name="Aguirre-Liguori J.A."/>
            <person name="Castellanos-Morales G."/>
            <person name="Gutierrez-Guerrero Y.T."/>
            <person name="Aguirre-Dugua X."/>
            <person name="Aguirre-Planter E."/>
            <person name="Tenaillon M.I."/>
            <person name="Lira-Saade R."/>
            <person name="Eguiarte L.E."/>
        </authorList>
    </citation>
    <scope>NUCLEOTIDE SEQUENCE [LARGE SCALE GENOMIC DNA]</scope>
    <source>
        <strain evidence="2">JBR-2021</strain>
    </source>
</reference>
<feature type="signal peptide" evidence="1">
    <location>
        <begin position="1"/>
        <end position="28"/>
    </location>
</feature>
<feature type="non-terminal residue" evidence="2">
    <location>
        <position position="1"/>
    </location>
</feature>
<protein>
    <submittedName>
        <fullName evidence="2">Uncharacterized protein</fullName>
    </submittedName>
</protein>
<evidence type="ECO:0000256" key="1">
    <source>
        <dbReference type="SAM" id="SignalP"/>
    </source>
</evidence>
<dbReference type="Proteomes" id="UP000685013">
    <property type="component" value="Chromosome 20"/>
</dbReference>
<comment type="caution">
    <text evidence="2">The sequence shown here is derived from an EMBL/GenBank/DDBJ whole genome shotgun (WGS) entry which is preliminary data.</text>
</comment>